<reference evidence="6" key="1">
    <citation type="journal article" date="2011" name="PLoS ONE">
        <title>Genome of a low-salinity ammonia-oxidizing archaeon determined by single-cell and metagenomic analysis.</title>
        <authorList>
            <person name="Blainey P.C."/>
            <person name="Mosier A.C."/>
            <person name="Potanina A."/>
            <person name="Francis C.A."/>
            <person name="Quake S.R."/>
        </authorList>
    </citation>
    <scope>NUCLEOTIDE SEQUENCE [LARGE SCALE GENOMIC DNA]</scope>
    <source>
        <strain evidence="6">SFB1</strain>
    </source>
</reference>
<keyword evidence="4" id="KW-0233">DNA recombination</keyword>
<dbReference type="InterPro" id="IPR036397">
    <property type="entry name" value="RNaseH_sf"/>
</dbReference>
<dbReference type="InterPro" id="IPR001584">
    <property type="entry name" value="Integrase_cat-core"/>
</dbReference>
<proteinExistence type="predicted"/>
<evidence type="ECO:0000259" key="5">
    <source>
        <dbReference type="PROSITE" id="PS50994"/>
    </source>
</evidence>
<dbReference type="GO" id="GO:0015074">
    <property type="term" value="P:DNA integration"/>
    <property type="evidence" value="ECO:0007669"/>
    <property type="project" value="InterPro"/>
</dbReference>
<dbReference type="GO" id="GO:0032196">
    <property type="term" value="P:transposition"/>
    <property type="evidence" value="ECO:0007669"/>
    <property type="project" value="UniProtKB-KW"/>
</dbReference>
<dbReference type="Gene3D" id="3.30.420.10">
    <property type="entry name" value="Ribonuclease H-like superfamily/Ribonuclease H"/>
    <property type="match status" value="1"/>
</dbReference>
<comment type="caution">
    <text evidence="6">The sequence shown here is derived from an EMBL/GenBank/DDBJ whole genome shotgun (WGS) entry which is preliminary data.</text>
</comment>
<dbReference type="InterPro" id="IPR012337">
    <property type="entry name" value="RNaseH-like_sf"/>
</dbReference>
<dbReference type="InterPro" id="IPR032874">
    <property type="entry name" value="DDE_dom"/>
</dbReference>
<dbReference type="InterPro" id="IPR047930">
    <property type="entry name" value="Transpos_IS6"/>
</dbReference>
<dbReference type="Pfam" id="PF13610">
    <property type="entry name" value="DDE_Tnp_IS240"/>
    <property type="match status" value="1"/>
</dbReference>
<dbReference type="PROSITE" id="PS50994">
    <property type="entry name" value="INTEGRASE"/>
    <property type="match status" value="1"/>
</dbReference>
<name>F3KMH6_9ARCH</name>
<evidence type="ECO:0000256" key="1">
    <source>
        <dbReference type="ARBA" id="ARBA00002286"/>
    </source>
</evidence>
<dbReference type="PANTHER" id="PTHR35528">
    <property type="entry name" value="BLL1675 PROTEIN"/>
    <property type="match status" value="1"/>
</dbReference>
<feature type="domain" description="Integrase catalytic" evidence="5">
    <location>
        <begin position="151"/>
        <end position="316"/>
    </location>
</feature>
<dbReference type="Proteomes" id="UP000004348">
    <property type="component" value="Chromosome"/>
</dbReference>
<dbReference type="HOGENOM" id="CLU_043491_0_0_2"/>
<dbReference type="InterPro" id="IPR052183">
    <property type="entry name" value="IS_Transposase"/>
</dbReference>
<dbReference type="PANTHER" id="PTHR35528:SF3">
    <property type="entry name" value="BLL1675 PROTEIN"/>
    <property type="match status" value="1"/>
</dbReference>
<evidence type="ECO:0000256" key="2">
    <source>
        <dbReference type="ARBA" id="ARBA00022578"/>
    </source>
</evidence>
<dbReference type="GO" id="GO:0003677">
    <property type="term" value="F:DNA binding"/>
    <property type="evidence" value="ECO:0007669"/>
    <property type="project" value="UniProtKB-KW"/>
</dbReference>
<dbReference type="NCBIfam" id="NF033587">
    <property type="entry name" value="transpos_IS6"/>
    <property type="match status" value="1"/>
</dbReference>
<protein>
    <submittedName>
        <fullName evidence="6">Transposase</fullName>
    </submittedName>
</protein>
<organism evidence="6">
    <name type="scientific">Candidatus Nitrosarchaeum limnium SFB1</name>
    <dbReference type="NCBI Taxonomy" id="886738"/>
    <lineage>
        <taxon>Archaea</taxon>
        <taxon>Nitrososphaerota</taxon>
        <taxon>Nitrososphaeria</taxon>
        <taxon>Nitrosopumilales</taxon>
        <taxon>Nitrosopumilaceae</taxon>
        <taxon>Nitrosarchaeum</taxon>
    </lineage>
</organism>
<dbReference type="STRING" id="886738.Nlim_1726"/>
<dbReference type="GO" id="GO:0006310">
    <property type="term" value="P:DNA recombination"/>
    <property type="evidence" value="ECO:0007669"/>
    <property type="project" value="UniProtKB-KW"/>
</dbReference>
<comment type="function">
    <text evidence="1">Involved in the transposition of the insertion sequence.</text>
</comment>
<dbReference type="AlphaFoldDB" id="F3KMH6"/>
<sequence length="336" mass="39237">MIHTESGWTCECPDHIFRHTCCKHIHAVEISIKLREQVRKQNTVTIEEIEFSNCPHCKSDNYIKKGVRHNQAGDIQRYFCNDCSKWFILNLGFERMKATPKAISSAMQLYFTGESLRNVQKFLRLQGVEVSHQTVYNWIQKYTNLMKKYLDTITPQVGDTWRADEVYVKIRGELKYVFSLMDDQTRFWIAQEVADRKQGHDASGLLRQGKEITGTKPKVFITDGLPSYAIASKKEFWSRERESRTTHIRHIHIQKDMNNNKMERLNGEFRDREKVARGLKKDESPLIDGYQLYHNFIRPHMALNGKTPSEVCGITVNGENKWKTLIQNSSSMKVTE</sequence>
<dbReference type="SUPFAM" id="SSF53098">
    <property type="entry name" value="Ribonuclease H-like"/>
    <property type="match status" value="1"/>
</dbReference>
<gene>
    <name evidence="6" type="ORF">Nlim_1726</name>
</gene>
<evidence type="ECO:0000256" key="3">
    <source>
        <dbReference type="ARBA" id="ARBA00023125"/>
    </source>
</evidence>
<keyword evidence="2" id="KW-0815">Transposition</keyword>
<dbReference type="EMBL" id="AEGP01000063">
    <property type="protein sequence ID" value="EGG41434.1"/>
    <property type="molecule type" value="Genomic_DNA"/>
</dbReference>
<accession>F3KMH6</accession>
<keyword evidence="3" id="KW-0238">DNA-binding</keyword>
<evidence type="ECO:0000256" key="4">
    <source>
        <dbReference type="ARBA" id="ARBA00023172"/>
    </source>
</evidence>
<evidence type="ECO:0000313" key="6">
    <source>
        <dbReference type="EMBL" id="EGG41434.1"/>
    </source>
</evidence>